<evidence type="ECO:0000256" key="8">
    <source>
        <dbReference type="PIRSR" id="PIRSR600175-1"/>
    </source>
</evidence>
<organism evidence="11 12">
    <name type="scientific">Brachionus plicatilis</name>
    <name type="common">Marine rotifer</name>
    <name type="synonym">Brachionus muelleri</name>
    <dbReference type="NCBI Taxonomy" id="10195"/>
    <lineage>
        <taxon>Eukaryota</taxon>
        <taxon>Metazoa</taxon>
        <taxon>Spiralia</taxon>
        <taxon>Gnathifera</taxon>
        <taxon>Rotifera</taxon>
        <taxon>Eurotatoria</taxon>
        <taxon>Monogononta</taxon>
        <taxon>Pseudotrocha</taxon>
        <taxon>Ploima</taxon>
        <taxon>Brachionidae</taxon>
        <taxon>Brachionus</taxon>
    </lineage>
</organism>
<keyword evidence="7" id="KW-0325">Glycoprotein</keyword>
<keyword evidence="4 10" id="KW-0812">Transmembrane</keyword>
<evidence type="ECO:0000256" key="4">
    <source>
        <dbReference type="ARBA" id="ARBA00022692"/>
    </source>
</evidence>
<feature type="binding site" evidence="8">
    <location>
        <position position="380"/>
    </location>
    <ligand>
        <name>Na(+)</name>
        <dbReference type="ChEBI" id="CHEBI:29101"/>
        <label>1</label>
    </ligand>
</feature>
<feature type="transmembrane region" description="Helical" evidence="10">
    <location>
        <begin position="67"/>
        <end position="89"/>
    </location>
</feature>
<gene>
    <name evidence="11" type="ORF">BpHYR1_054200</name>
</gene>
<dbReference type="GO" id="GO:0005283">
    <property type="term" value="F:amino acid:sodium symporter activity"/>
    <property type="evidence" value="ECO:0007669"/>
    <property type="project" value="TreeGrafter"/>
</dbReference>
<comment type="caution">
    <text evidence="11">The sequence shown here is derived from an EMBL/GenBank/DDBJ whole genome shotgun (WGS) entry which is preliminary data.</text>
</comment>
<dbReference type="SUPFAM" id="SSF161070">
    <property type="entry name" value="SNF-like"/>
    <property type="match status" value="1"/>
</dbReference>
<dbReference type="Proteomes" id="UP000276133">
    <property type="component" value="Unassembled WGS sequence"/>
</dbReference>
<evidence type="ECO:0000256" key="3">
    <source>
        <dbReference type="ARBA" id="ARBA00022448"/>
    </source>
</evidence>
<evidence type="ECO:0000256" key="6">
    <source>
        <dbReference type="ARBA" id="ARBA00023136"/>
    </source>
</evidence>
<evidence type="ECO:0000256" key="1">
    <source>
        <dbReference type="ARBA" id="ARBA00004141"/>
    </source>
</evidence>
<dbReference type="AlphaFoldDB" id="A0A3M7RIS6"/>
<evidence type="ECO:0000256" key="2">
    <source>
        <dbReference type="ARBA" id="ARBA00006459"/>
    </source>
</evidence>
<feature type="binding site" evidence="8">
    <location>
        <position position="384"/>
    </location>
    <ligand>
        <name>Na(+)</name>
        <dbReference type="ChEBI" id="CHEBI:29101"/>
        <label>1</label>
    </ligand>
</feature>
<sequence length="386" mass="43600">MIEQHNKLEYDEAGEDLLEKGGKKPPMERMQWDSFMEYFLSIIGFVIDLGNVWRFPTICYQNGGGAFLIPFLICLFVIGMPCMYLELAAGQYFQLGNISIWTKISPHMKGIGFAVVIINILMLSYYNTLQAYALYYFFNSFRSPLPWSDCTNEWNTDNCHLRSNLSNLTDRSIPSNEYFVRKMLGSYKSTGIDDLKWIKPDMLLALVAIFLMTTGCLIGGIKTSGKAVYVTALLPYVCLAVLIVQCLSLDGSIDGLRYYITPEFDRIFELKVWLAASVQVFFSLGPGFGVLITYSSYTKKNTNIKNLTIMCSLVNCITSLLYGVVVFAGLGYMAKRFSVDINYFLRDGIGLVYVVYPEIISTFKLASLFAIIFFIMLITLGLDSAF</sequence>
<evidence type="ECO:0000313" key="11">
    <source>
        <dbReference type="EMBL" id="RNA23482.1"/>
    </source>
</evidence>
<reference evidence="11 12" key="1">
    <citation type="journal article" date="2018" name="Sci. Rep.">
        <title>Genomic signatures of local adaptation to the degree of environmental predictability in rotifers.</title>
        <authorList>
            <person name="Franch-Gras L."/>
            <person name="Hahn C."/>
            <person name="Garcia-Roger E.M."/>
            <person name="Carmona M.J."/>
            <person name="Serra M."/>
            <person name="Gomez A."/>
        </authorList>
    </citation>
    <scope>NUCLEOTIDE SEQUENCE [LARGE SCALE GENOMIC DNA]</scope>
    <source>
        <strain evidence="11">HYR1</strain>
    </source>
</reference>
<evidence type="ECO:0000256" key="9">
    <source>
        <dbReference type="PIRSR" id="PIRSR600175-2"/>
    </source>
</evidence>
<feature type="disulfide bond" evidence="9">
    <location>
        <begin position="150"/>
        <end position="159"/>
    </location>
</feature>
<dbReference type="Pfam" id="PF00209">
    <property type="entry name" value="SNF"/>
    <property type="match status" value="1"/>
</dbReference>
<dbReference type="InterPro" id="IPR037272">
    <property type="entry name" value="SNS_sf"/>
</dbReference>
<keyword evidence="3" id="KW-0813">Transport</keyword>
<dbReference type="PANTHER" id="PTHR11616">
    <property type="entry name" value="SODIUM/CHLORIDE DEPENDENT TRANSPORTER"/>
    <property type="match status" value="1"/>
</dbReference>
<dbReference type="EMBL" id="REGN01003279">
    <property type="protein sequence ID" value="RNA23482.1"/>
    <property type="molecule type" value="Genomic_DNA"/>
</dbReference>
<keyword evidence="9" id="KW-1015">Disulfide bond</keyword>
<name>A0A3M7RIS6_BRAPC</name>
<feature type="binding site" evidence="8">
    <location>
        <position position="383"/>
    </location>
    <ligand>
        <name>Na(+)</name>
        <dbReference type="ChEBI" id="CHEBI:29101"/>
        <label>1</label>
    </ligand>
</feature>
<evidence type="ECO:0000256" key="5">
    <source>
        <dbReference type="ARBA" id="ARBA00022989"/>
    </source>
</evidence>
<dbReference type="InterPro" id="IPR000175">
    <property type="entry name" value="Na/ntran_symport"/>
</dbReference>
<evidence type="ECO:0000256" key="10">
    <source>
        <dbReference type="SAM" id="Phobius"/>
    </source>
</evidence>
<protein>
    <submittedName>
        <fullName evidence="11">Sodium-dependent serotonin transporter</fullName>
    </submittedName>
</protein>
<dbReference type="GO" id="GO:0015179">
    <property type="term" value="F:L-amino acid transmembrane transporter activity"/>
    <property type="evidence" value="ECO:0007669"/>
    <property type="project" value="TreeGrafter"/>
</dbReference>
<dbReference type="GO" id="GO:0005886">
    <property type="term" value="C:plasma membrane"/>
    <property type="evidence" value="ECO:0007669"/>
    <property type="project" value="TreeGrafter"/>
</dbReference>
<proteinExistence type="inferred from homology"/>
<feature type="transmembrane region" description="Helical" evidence="10">
    <location>
        <begin position="307"/>
        <end position="334"/>
    </location>
</feature>
<feature type="binding site" evidence="8">
    <location>
        <position position="283"/>
    </location>
    <ligand>
        <name>Na(+)</name>
        <dbReference type="ChEBI" id="CHEBI:29101"/>
        <label>1</label>
    </ligand>
</feature>
<dbReference type="NCBIfam" id="NF037979">
    <property type="entry name" value="Na_transp"/>
    <property type="match status" value="1"/>
</dbReference>
<feature type="binding site" evidence="8">
    <location>
        <position position="51"/>
    </location>
    <ligand>
        <name>Na(+)</name>
        <dbReference type="ChEBI" id="CHEBI:29101"/>
        <label>1</label>
    </ligand>
</feature>
<accession>A0A3M7RIS6</accession>
<dbReference type="PRINTS" id="PR00176">
    <property type="entry name" value="NANEUSMPORT"/>
</dbReference>
<feature type="binding site" evidence="8">
    <location>
        <position position="44"/>
    </location>
    <ligand>
        <name>Na(+)</name>
        <dbReference type="ChEBI" id="CHEBI:29101"/>
        <label>2</label>
    </ligand>
</feature>
<evidence type="ECO:0000256" key="7">
    <source>
        <dbReference type="ARBA" id="ARBA00023180"/>
    </source>
</evidence>
<comment type="similarity">
    <text evidence="2">Belongs to the sodium:neurotransmitter symporter (SNF) (TC 2.A.22) family.</text>
</comment>
<feature type="transmembrane region" description="Helical" evidence="10">
    <location>
        <begin position="273"/>
        <end position="295"/>
    </location>
</feature>
<dbReference type="STRING" id="10195.A0A3M7RIS6"/>
<keyword evidence="8" id="KW-0915">Sodium</keyword>
<keyword evidence="12" id="KW-1185">Reference proteome</keyword>
<feature type="transmembrane region" description="Helical" evidence="10">
    <location>
        <begin position="35"/>
        <end position="55"/>
    </location>
</feature>
<dbReference type="OrthoDB" id="6581954at2759"/>
<dbReference type="PROSITE" id="PS50267">
    <property type="entry name" value="NA_NEUROTRAN_SYMP_3"/>
    <property type="match status" value="1"/>
</dbReference>
<feature type="transmembrane region" description="Helical" evidence="10">
    <location>
        <begin position="110"/>
        <end position="138"/>
    </location>
</feature>
<dbReference type="GO" id="GO:0089718">
    <property type="term" value="P:amino acid import across plasma membrane"/>
    <property type="evidence" value="ECO:0007669"/>
    <property type="project" value="TreeGrafter"/>
</dbReference>
<dbReference type="GO" id="GO:0046872">
    <property type="term" value="F:metal ion binding"/>
    <property type="evidence" value="ECO:0007669"/>
    <property type="project" value="UniProtKB-KW"/>
</dbReference>
<feature type="binding site" evidence="8">
    <location>
        <position position="315"/>
    </location>
    <ligand>
        <name>Na(+)</name>
        <dbReference type="ChEBI" id="CHEBI:29101"/>
        <label>1</label>
    </ligand>
</feature>
<feature type="non-terminal residue" evidence="11">
    <location>
        <position position="386"/>
    </location>
</feature>
<feature type="transmembrane region" description="Helical" evidence="10">
    <location>
        <begin position="354"/>
        <end position="382"/>
    </location>
</feature>
<keyword evidence="5 10" id="KW-1133">Transmembrane helix</keyword>
<feature type="transmembrane region" description="Helical" evidence="10">
    <location>
        <begin position="233"/>
        <end position="253"/>
    </location>
</feature>
<evidence type="ECO:0000313" key="12">
    <source>
        <dbReference type="Proteomes" id="UP000276133"/>
    </source>
</evidence>
<comment type="subcellular location">
    <subcellularLocation>
        <location evidence="1">Membrane</location>
        <topology evidence="1">Multi-pass membrane protein</topology>
    </subcellularLocation>
</comment>
<keyword evidence="8" id="KW-0479">Metal-binding</keyword>
<feature type="transmembrane region" description="Helical" evidence="10">
    <location>
        <begin position="202"/>
        <end position="221"/>
    </location>
</feature>
<dbReference type="PANTHER" id="PTHR11616:SF321">
    <property type="entry name" value="SODIUM-DEPENDENT NUTRIENT AMINO ACID TRANSPORTER 1-RELATED"/>
    <property type="match status" value="1"/>
</dbReference>
<keyword evidence="6 10" id="KW-0472">Membrane</keyword>